<evidence type="ECO:0000313" key="2">
    <source>
        <dbReference type="Proteomes" id="UP001420932"/>
    </source>
</evidence>
<reference evidence="1 2" key="1">
    <citation type="submission" date="2024-01" db="EMBL/GenBank/DDBJ databases">
        <title>Genome assemblies of Stephania.</title>
        <authorList>
            <person name="Yang L."/>
        </authorList>
    </citation>
    <scope>NUCLEOTIDE SEQUENCE [LARGE SCALE GENOMIC DNA]</scope>
    <source>
        <strain evidence="1">YNDBR</strain>
        <tissue evidence="1">Leaf</tissue>
    </source>
</reference>
<sequence>MMTDFYLKQIKQNVKKITVQVNQRCGINHFVLFREEESHWFEGPSRNIHEDETQSTHYCLWLTERRLTNSF</sequence>
<keyword evidence="2" id="KW-1185">Reference proteome</keyword>
<proteinExistence type="predicted"/>
<protein>
    <submittedName>
        <fullName evidence="1">Uncharacterized protein</fullName>
    </submittedName>
</protein>
<evidence type="ECO:0000313" key="1">
    <source>
        <dbReference type="EMBL" id="KAK9143471.1"/>
    </source>
</evidence>
<name>A0AAP0PJV6_9MAGN</name>
<dbReference type="Proteomes" id="UP001420932">
    <property type="component" value="Unassembled WGS sequence"/>
</dbReference>
<comment type="caution">
    <text evidence="1">The sequence shown here is derived from an EMBL/GenBank/DDBJ whole genome shotgun (WGS) entry which is preliminary data.</text>
</comment>
<dbReference type="AlphaFoldDB" id="A0AAP0PJV6"/>
<organism evidence="1 2">
    <name type="scientific">Stephania yunnanensis</name>
    <dbReference type="NCBI Taxonomy" id="152371"/>
    <lineage>
        <taxon>Eukaryota</taxon>
        <taxon>Viridiplantae</taxon>
        <taxon>Streptophyta</taxon>
        <taxon>Embryophyta</taxon>
        <taxon>Tracheophyta</taxon>
        <taxon>Spermatophyta</taxon>
        <taxon>Magnoliopsida</taxon>
        <taxon>Ranunculales</taxon>
        <taxon>Menispermaceae</taxon>
        <taxon>Menispermoideae</taxon>
        <taxon>Cissampelideae</taxon>
        <taxon>Stephania</taxon>
    </lineage>
</organism>
<gene>
    <name evidence="1" type="ORF">Syun_012871</name>
</gene>
<dbReference type="EMBL" id="JBBNAF010000005">
    <property type="protein sequence ID" value="KAK9143471.1"/>
    <property type="molecule type" value="Genomic_DNA"/>
</dbReference>
<accession>A0AAP0PJV6</accession>